<name>A0A251RYJ2_HELAN</name>
<evidence type="ECO:0000313" key="4">
    <source>
        <dbReference type="Proteomes" id="UP000215914"/>
    </source>
</evidence>
<reference evidence="2 4" key="1">
    <citation type="journal article" date="2017" name="Nature">
        <title>The sunflower genome provides insights into oil metabolism, flowering and Asterid evolution.</title>
        <authorList>
            <person name="Badouin H."/>
            <person name="Gouzy J."/>
            <person name="Grassa C.J."/>
            <person name="Murat F."/>
            <person name="Staton S.E."/>
            <person name="Cottret L."/>
            <person name="Lelandais-Briere C."/>
            <person name="Owens G.L."/>
            <person name="Carrere S."/>
            <person name="Mayjonade B."/>
            <person name="Legrand L."/>
            <person name="Gill N."/>
            <person name="Kane N.C."/>
            <person name="Bowers J.E."/>
            <person name="Hubner S."/>
            <person name="Bellec A."/>
            <person name="Berard A."/>
            <person name="Berges H."/>
            <person name="Blanchet N."/>
            <person name="Boniface M.C."/>
            <person name="Brunel D."/>
            <person name="Catrice O."/>
            <person name="Chaidir N."/>
            <person name="Claudel C."/>
            <person name="Donnadieu C."/>
            <person name="Faraut T."/>
            <person name="Fievet G."/>
            <person name="Helmstetter N."/>
            <person name="King M."/>
            <person name="Knapp S.J."/>
            <person name="Lai Z."/>
            <person name="Le Paslier M.C."/>
            <person name="Lippi Y."/>
            <person name="Lorenzon L."/>
            <person name="Mandel J.R."/>
            <person name="Marage G."/>
            <person name="Marchand G."/>
            <person name="Marquand E."/>
            <person name="Bret-Mestries E."/>
            <person name="Morien E."/>
            <person name="Nambeesan S."/>
            <person name="Nguyen T."/>
            <person name="Pegot-Espagnet P."/>
            <person name="Pouilly N."/>
            <person name="Raftis F."/>
            <person name="Sallet E."/>
            <person name="Schiex T."/>
            <person name="Thomas J."/>
            <person name="Vandecasteele C."/>
            <person name="Vares D."/>
            <person name="Vear F."/>
            <person name="Vautrin S."/>
            <person name="Crespi M."/>
            <person name="Mangin B."/>
            <person name="Burke J.M."/>
            <person name="Salse J."/>
            <person name="Munos S."/>
            <person name="Vincourt P."/>
            <person name="Rieseberg L.H."/>
            <person name="Langlade N.B."/>
        </authorList>
    </citation>
    <scope>NUCLEOTIDE SEQUENCE [LARGE SCALE GENOMIC DNA]</scope>
    <source>
        <strain evidence="4">cv. SF193</strain>
        <tissue evidence="2">Leaves</tissue>
    </source>
</reference>
<keyword evidence="4" id="KW-1185">Reference proteome</keyword>
<proteinExistence type="inferred from homology"/>
<sequence>MERCRKPIIGEVSGLAVTGGFEISLACDILIASTDAQFVDTHARFGLFIIMLILM</sequence>
<dbReference type="GO" id="GO:0004490">
    <property type="term" value="F:methylglutaconyl-CoA hydratase activity"/>
    <property type="evidence" value="ECO:0007669"/>
    <property type="project" value="UniProtKB-EC"/>
</dbReference>
<organism evidence="3 4">
    <name type="scientific">Helianthus annuus</name>
    <name type="common">Common sunflower</name>
    <dbReference type="NCBI Taxonomy" id="4232"/>
    <lineage>
        <taxon>Eukaryota</taxon>
        <taxon>Viridiplantae</taxon>
        <taxon>Streptophyta</taxon>
        <taxon>Embryophyta</taxon>
        <taxon>Tracheophyta</taxon>
        <taxon>Spermatophyta</taxon>
        <taxon>Magnoliopsida</taxon>
        <taxon>eudicotyledons</taxon>
        <taxon>Gunneridae</taxon>
        <taxon>Pentapetalae</taxon>
        <taxon>asterids</taxon>
        <taxon>campanulids</taxon>
        <taxon>Asterales</taxon>
        <taxon>Asteraceae</taxon>
        <taxon>Asteroideae</taxon>
        <taxon>Heliantheae alliance</taxon>
        <taxon>Heliantheae</taxon>
        <taxon>Helianthus</taxon>
    </lineage>
</organism>
<dbReference type="Pfam" id="PF00378">
    <property type="entry name" value="ECH_1"/>
    <property type="match status" value="1"/>
</dbReference>
<comment type="similarity">
    <text evidence="1">Belongs to the enoyl-CoA hydratase/isomerase family.</text>
</comment>
<dbReference type="EMBL" id="CM007906">
    <property type="protein sequence ID" value="OTF87959.1"/>
    <property type="molecule type" value="Genomic_DNA"/>
</dbReference>
<protein>
    <submittedName>
        <fullName evidence="2">Methylglutaconyl-CoA hydratase</fullName>
        <ecNumber evidence="2">4.2.1.18</ecNumber>
    </submittedName>
    <submittedName>
        <fullName evidence="3">Putative crotonase</fullName>
    </submittedName>
</protein>
<gene>
    <name evidence="3" type="ORF">HannXRQ_Chr17g0567711</name>
    <name evidence="2" type="ORF">HanXRQr2_Chr09g0395811</name>
</gene>
<evidence type="ECO:0000256" key="1">
    <source>
        <dbReference type="ARBA" id="ARBA00005254"/>
    </source>
</evidence>
<evidence type="ECO:0000313" key="2">
    <source>
        <dbReference type="EMBL" id="KAF5791528.1"/>
    </source>
</evidence>
<dbReference type="STRING" id="4232.A0A251RYJ2"/>
<dbReference type="Proteomes" id="UP000215914">
    <property type="component" value="Chromosome 17"/>
</dbReference>
<dbReference type="PANTHER" id="PTHR43802:SF1">
    <property type="entry name" value="IP11341P-RELATED"/>
    <property type="match status" value="1"/>
</dbReference>
<dbReference type="EC" id="4.2.1.18" evidence="2"/>
<dbReference type="EMBL" id="MNCJ02000324">
    <property type="protein sequence ID" value="KAF5791528.1"/>
    <property type="molecule type" value="Genomic_DNA"/>
</dbReference>
<dbReference type="InParanoid" id="A0A251RYJ2"/>
<dbReference type="PANTHER" id="PTHR43802">
    <property type="entry name" value="ENOYL-COA HYDRATASE"/>
    <property type="match status" value="1"/>
</dbReference>
<dbReference type="Gramene" id="mRNA:HanXRQr2_Chr09g0395811">
    <property type="protein sequence ID" value="CDS:HanXRQr2_Chr09g0395811.1"/>
    <property type="gene ID" value="HanXRQr2_Chr09g0395811"/>
</dbReference>
<accession>A0A251RYJ2</accession>
<keyword evidence="2" id="KW-0456">Lyase</keyword>
<reference evidence="2" key="3">
    <citation type="submission" date="2020-06" db="EMBL/GenBank/DDBJ databases">
        <title>Helianthus annuus Genome sequencing and assembly Release 2.</title>
        <authorList>
            <person name="Gouzy J."/>
            <person name="Langlade N."/>
            <person name="Munos S."/>
        </authorList>
    </citation>
    <scope>NUCLEOTIDE SEQUENCE</scope>
    <source>
        <tissue evidence="2">Leaves</tissue>
    </source>
</reference>
<dbReference type="AlphaFoldDB" id="A0A251RYJ2"/>
<dbReference type="Gene3D" id="3.90.226.10">
    <property type="entry name" value="2-enoyl-CoA Hydratase, Chain A, domain 1"/>
    <property type="match status" value="1"/>
</dbReference>
<evidence type="ECO:0000313" key="3">
    <source>
        <dbReference type="EMBL" id="OTF87959.1"/>
    </source>
</evidence>
<dbReference type="InterPro" id="IPR001753">
    <property type="entry name" value="Enoyl-CoA_hydra/iso"/>
</dbReference>
<reference evidence="3" key="2">
    <citation type="submission" date="2017-02" db="EMBL/GenBank/DDBJ databases">
        <title>Sunflower complete genome.</title>
        <authorList>
            <person name="Langlade N."/>
            <person name="Munos S."/>
        </authorList>
    </citation>
    <scope>NUCLEOTIDE SEQUENCE [LARGE SCALE GENOMIC DNA]</scope>
    <source>
        <tissue evidence="3">Leaves</tissue>
    </source>
</reference>
<dbReference type="InterPro" id="IPR029045">
    <property type="entry name" value="ClpP/crotonase-like_dom_sf"/>
</dbReference>
<dbReference type="SUPFAM" id="SSF52096">
    <property type="entry name" value="ClpP/crotonase"/>
    <property type="match status" value="1"/>
</dbReference>